<accession>A0ABR8C438</accession>
<name>A0ABR8C438_9CYAN</name>
<reference evidence="1 2" key="1">
    <citation type="journal article" date="2020" name="ISME J.">
        <title>Comparative genomics reveals insights into cyanobacterial evolution and habitat adaptation.</title>
        <authorList>
            <person name="Chen M.Y."/>
            <person name="Teng W.K."/>
            <person name="Zhao L."/>
            <person name="Hu C.X."/>
            <person name="Zhou Y.K."/>
            <person name="Han B.P."/>
            <person name="Song L.R."/>
            <person name="Shu W.S."/>
        </authorList>
    </citation>
    <scope>NUCLEOTIDE SEQUENCE [LARGE SCALE GENOMIC DNA]</scope>
    <source>
        <strain evidence="1 2">FACHB-1050</strain>
    </source>
</reference>
<protein>
    <submittedName>
        <fullName evidence="1">Uncharacterized protein</fullName>
    </submittedName>
</protein>
<sequence length="124" mass="14024">MTDKQPIINFNQNNATIGVNYAAENSNIKFQQNINITEQDLAIAAQKIQAILNQLAQTYPTTTEIQKQDFIHKFLERIESTPDLIKVILAGGIEWVKALFPLAGIPIEMSRSIYEAVKKRHNQS</sequence>
<dbReference type="Proteomes" id="UP000618445">
    <property type="component" value="Unassembled WGS sequence"/>
</dbReference>
<evidence type="ECO:0000313" key="1">
    <source>
        <dbReference type="EMBL" id="MBD2315232.1"/>
    </source>
</evidence>
<keyword evidence="2" id="KW-1185">Reference proteome</keyword>
<evidence type="ECO:0000313" key="2">
    <source>
        <dbReference type="Proteomes" id="UP000618445"/>
    </source>
</evidence>
<dbReference type="EMBL" id="JACJQY010000001">
    <property type="protein sequence ID" value="MBD2315232.1"/>
    <property type="molecule type" value="Genomic_DNA"/>
</dbReference>
<gene>
    <name evidence="1" type="ORF">H6G05_00010</name>
</gene>
<dbReference type="RefSeq" id="WP_190575193.1">
    <property type="nucleotide sequence ID" value="NZ_CAWPQU010000001.1"/>
</dbReference>
<comment type="caution">
    <text evidence="1">The sequence shown here is derived from an EMBL/GenBank/DDBJ whole genome shotgun (WGS) entry which is preliminary data.</text>
</comment>
<organism evidence="1 2">
    <name type="scientific">Phormidium tenue FACHB-1050</name>
    <dbReference type="NCBI Taxonomy" id="2692857"/>
    <lineage>
        <taxon>Bacteria</taxon>
        <taxon>Bacillati</taxon>
        <taxon>Cyanobacteriota</taxon>
        <taxon>Cyanophyceae</taxon>
        <taxon>Oscillatoriophycideae</taxon>
        <taxon>Oscillatoriales</taxon>
        <taxon>Oscillatoriaceae</taxon>
        <taxon>Phormidium</taxon>
    </lineage>
</organism>
<proteinExistence type="predicted"/>